<accession>A0A0V0GWF6</accession>
<dbReference type="AlphaFoldDB" id="A0A0V0GWF6"/>
<name>A0A0V0GWF6_SOLCH</name>
<feature type="non-terminal residue" evidence="1">
    <location>
        <position position="98"/>
    </location>
</feature>
<organism evidence="1">
    <name type="scientific">Solanum chacoense</name>
    <name type="common">Chaco potato</name>
    <dbReference type="NCBI Taxonomy" id="4108"/>
    <lineage>
        <taxon>Eukaryota</taxon>
        <taxon>Viridiplantae</taxon>
        <taxon>Streptophyta</taxon>
        <taxon>Embryophyta</taxon>
        <taxon>Tracheophyta</taxon>
        <taxon>Spermatophyta</taxon>
        <taxon>Magnoliopsida</taxon>
        <taxon>eudicotyledons</taxon>
        <taxon>Gunneridae</taxon>
        <taxon>Pentapetalae</taxon>
        <taxon>asterids</taxon>
        <taxon>lamiids</taxon>
        <taxon>Solanales</taxon>
        <taxon>Solanaceae</taxon>
        <taxon>Solanoideae</taxon>
        <taxon>Solaneae</taxon>
        <taxon>Solanum</taxon>
    </lineage>
</organism>
<reference evidence="1" key="1">
    <citation type="submission" date="2015-12" db="EMBL/GenBank/DDBJ databases">
        <title>Gene expression during late stages of embryo sac development: a critical building block for successful pollen-pistil interactions.</title>
        <authorList>
            <person name="Liu Y."/>
            <person name="Joly V."/>
            <person name="Sabar M."/>
            <person name="Matton D.P."/>
        </authorList>
    </citation>
    <scope>NUCLEOTIDE SEQUENCE</scope>
</reference>
<proteinExistence type="predicted"/>
<protein>
    <submittedName>
        <fullName evidence="1">Putative ovule protein</fullName>
    </submittedName>
</protein>
<dbReference type="EMBL" id="GEDG01029546">
    <property type="protein sequence ID" value="JAP12476.1"/>
    <property type="molecule type" value="Transcribed_RNA"/>
</dbReference>
<sequence length="98" mass="11430">MLNSGHVAKKRNSFVQQMLLEKSQEFGEHLFLLCSHIQQNMGSFSEHKWSALVEAKECERFADMLANSESQEKSRRKSGRLWVCSLFSMEDYQFSMFG</sequence>
<evidence type="ECO:0000313" key="1">
    <source>
        <dbReference type="EMBL" id="JAP12476.1"/>
    </source>
</evidence>